<sequence length="88" mass="9401">MIGHNGPNGADQALLSNIDPHLIARRYDRVVIASADNAFINLADTIAGHHTIVEHVCASPSSTRYRAITGPPTHIWAGPHSTQHPHAA</sequence>
<accession>A0A934I6J4</accession>
<dbReference type="EMBL" id="JAEIOS010000004">
    <property type="protein sequence ID" value="MBI8988158.1"/>
    <property type="molecule type" value="Genomic_DNA"/>
</dbReference>
<feature type="region of interest" description="Disordered" evidence="1">
    <location>
        <begin position="69"/>
        <end position="88"/>
    </location>
</feature>
<dbReference type="RefSeq" id="WP_198737231.1">
    <property type="nucleotide sequence ID" value="NZ_JAEIOS010000004.1"/>
</dbReference>
<proteinExistence type="predicted"/>
<name>A0A934I6J4_9CORY</name>
<keyword evidence="3" id="KW-1185">Reference proteome</keyword>
<comment type="caution">
    <text evidence="2">The sequence shown here is derived from an EMBL/GenBank/DDBJ whole genome shotgun (WGS) entry which is preliminary data.</text>
</comment>
<evidence type="ECO:0000313" key="3">
    <source>
        <dbReference type="Proteomes" id="UP000645966"/>
    </source>
</evidence>
<evidence type="ECO:0000313" key="2">
    <source>
        <dbReference type="EMBL" id="MBI8988158.1"/>
    </source>
</evidence>
<evidence type="ECO:0000256" key="1">
    <source>
        <dbReference type="SAM" id="MobiDB-lite"/>
    </source>
</evidence>
<organism evidence="2 3">
    <name type="scientific">Corynebacterium meridianum</name>
    <dbReference type="NCBI Taxonomy" id="2765363"/>
    <lineage>
        <taxon>Bacteria</taxon>
        <taxon>Bacillati</taxon>
        <taxon>Actinomycetota</taxon>
        <taxon>Actinomycetes</taxon>
        <taxon>Mycobacteriales</taxon>
        <taxon>Corynebacteriaceae</taxon>
        <taxon>Corynebacterium</taxon>
    </lineage>
</organism>
<gene>
    <name evidence="2" type="ORF">JDV75_00035</name>
</gene>
<dbReference type="Proteomes" id="UP000645966">
    <property type="component" value="Unassembled WGS sequence"/>
</dbReference>
<reference evidence="2" key="1">
    <citation type="submission" date="2020-12" db="EMBL/GenBank/DDBJ databases">
        <title>Genome public.</title>
        <authorList>
            <person name="Sun Q."/>
        </authorList>
    </citation>
    <scope>NUCLEOTIDE SEQUENCE</scope>
    <source>
        <strain evidence="2">CCM 8863</strain>
    </source>
</reference>
<dbReference type="AlphaFoldDB" id="A0A934I6J4"/>
<evidence type="ECO:0008006" key="4">
    <source>
        <dbReference type="Google" id="ProtNLM"/>
    </source>
</evidence>
<protein>
    <recommendedName>
        <fullName evidence="4">NYN domain-containing protein</fullName>
    </recommendedName>
</protein>